<dbReference type="OrthoDB" id="7307438at2"/>
<evidence type="ECO:0000313" key="2">
    <source>
        <dbReference type="Proteomes" id="UP000234752"/>
    </source>
</evidence>
<sequence length="153" mass="17946">MAYAFDDDQDVFPPLLSKGEVEEEQQDWLSRLRQLYGTLEGWLPVGEDFIVTRHDADSLDPVAKKAGITVPLKVPRFQIEYGASEKRLQIFPESRWVLLTRGRLFLFHPLGRTYIEDHGLPGEPDWRFYPYRDRSQNVPLNRDEFQILLEGLR</sequence>
<dbReference type="RefSeq" id="WP_102111855.1">
    <property type="nucleotide sequence ID" value="NZ_BMGN01000002.1"/>
</dbReference>
<protein>
    <submittedName>
        <fullName evidence="1">Uncharacterized protein</fullName>
    </submittedName>
</protein>
<organism evidence="1 2">
    <name type="scientific">Niveispirillum cyanobacteriorum</name>
    <dbReference type="NCBI Taxonomy" id="1612173"/>
    <lineage>
        <taxon>Bacteria</taxon>
        <taxon>Pseudomonadati</taxon>
        <taxon>Pseudomonadota</taxon>
        <taxon>Alphaproteobacteria</taxon>
        <taxon>Rhodospirillales</taxon>
        <taxon>Azospirillaceae</taxon>
        <taxon>Niveispirillum</taxon>
    </lineage>
</organism>
<reference evidence="1 2" key="1">
    <citation type="submission" date="2017-12" db="EMBL/GenBank/DDBJ databases">
        <title>Genomes of bacteria within cyanobacterial aggregates.</title>
        <authorList>
            <person name="Cai H."/>
        </authorList>
    </citation>
    <scope>NUCLEOTIDE SEQUENCE [LARGE SCALE GENOMIC DNA]</scope>
    <source>
        <strain evidence="1 2">TH16</strain>
    </source>
</reference>
<dbReference type="AlphaFoldDB" id="A0A2K9NAM4"/>
<keyword evidence="2" id="KW-1185">Reference proteome</keyword>
<gene>
    <name evidence="1" type="ORF">C0V82_07850</name>
</gene>
<proteinExistence type="predicted"/>
<evidence type="ECO:0000313" key="1">
    <source>
        <dbReference type="EMBL" id="AUN30154.1"/>
    </source>
</evidence>
<accession>A0A2K9NAM4</accession>
<name>A0A2K9NAM4_9PROT</name>
<dbReference type="KEGG" id="ncb:C0V82_07850"/>
<dbReference type="EMBL" id="CP025611">
    <property type="protein sequence ID" value="AUN30154.1"/>
    <property type="molecule type" value="Genomic_DNA"/>
</dbReference>
<dbReference type="Proteomes" id="UP000234752">
    <property type="component" value="Chromosome eg_1"/>
</dbReference>